<dbReference type="PATRIC" id="fig|1056511.3.peg.72"/>
<evidence type="ECO:0008006" key="3">
    <source>
        <dbReference type="Google" id="ProtNLM"/>
    </source>
</evidence>
<protein>
    <recommendedName>
        <fullName evidence="3">Outer membrane protein beta-barrel domain-containing protein</fullName>
    </recommendedName>
</protein>
<keyword evidence="2" id="KW-1185">Reference proteome</keyword>
<sequence>MGYAFTSNITDENGNAIRIEDDPHIAFSLDTDMGAGRIGLFISHQPNEAENIQGDGSFTYFQFQSSLRFDVNPSFDSFFGASVGTTISESDWTSNDLLFSGGFFGGAEYKINSNTKLVLEARWLANLIDSNTNAICTLPTGDETCRIKIESDWISQLQTNIGITYSF</sequence>
<accession>L8JJW9</accession>
<comment type="caution">
    <text evidence="1">The sequence shown here is derived from an EMBL/GenBank/DDBJ whole genome shotgun (WGS) entry which is preliminary data.</text>
</comment>
<proteinExistence type="predicted"/>
<dbReference type="EMBL" id="AMZO01000001">
    <property type="protein sequence ID" value="ELR67764.1"/>
    <property type="molecule type" value="Genomic_DNA"/>
</dbReference>
<gene>
    <name evidence="1" type="ORF">C942_00071</name>
</gene>
<dbReference type="AlphaFoldDB" id="L8JJW9"/>
<dbReference type="SUPFAM" id="SSF56925">
    <property type="entry name" value="OMPA-like"/>
    <property type="match status" value="1"/>
</dbReference>
<reference evidence="1 2" key="1">
    <citation type="submission" date="2012-12" db="EMBL/GenBank/DDBJ databases">
        <title>Genome Assembly of Photobacterium sp. AK15.</title>
        <authorList>
            <person name="Khatri I."/>
            <person name="Vaidya B."/>
            <person name="Srinivas T.N.R."/>
            <person name="Subramanian S."/>
            <person name="Pinnaka A."/>
        </authorList>
    </citation>
    <scope>NUCLEOTIDE SEQUENCE [LARGE SCALE GENOMIC DNA]</scope>
    <source>
        <strain evidence="1 2">AK15</strain>
    </source>
</reference>
<evidence type="ECO:0000313" key="2">
    <source>
        <dbReference type="Proteomes" id="UP000011134"/>
    </source>
</evidence>
<evidence type="ECO:0000313" key="1">
    <source>
        <dbReference type="EMBL" id="ELR67764.1"/>
    </source>
</evidence>
<dbReference type="Gene3D" id="2.40.160.20">
    <property type="match status" value="1"/>
</dbReference>
<organism evidence="1 2">
    <name type="scientific">Photobacterium marinum</name>
    <dbReference type="NCBI Taxonomy" id="1056511"/>
    <lineage>
        <taxon>Bacteria</taxon>
        <taxon>Pseudomonadati</taxon>
        <taxon>Pseudomonadota</taxon>
        <taxon>Gammaproteobacteria</taxon>
        <taxon>Vibrionales</taxon>
        <taxon>Vibrionaceae</taxon>
        <taxon>Photobacterium</taxon>
    </lineage>
</organism>
<dbReference type="InterPro" id="IPR011250">
    <property type="entry name" value="OMP/PagP_B-barrel"/>
</dbReference>
<dbReference type="Proteomes" id="UP000011134">
    <property type="component" value="Unassembled WGS sequence"/>
</dbReference>
<name>L8JJW9_9GAMM</name>